<evidence type="ECO:0000313" key="3">
    <source>
        <dbReference type="EMBL" id="QPK11950.1"/>
    </source>
</evidence>
<accession>A0A192TKI4</accession>
<dbReference type="EMBL" id="CP064934">
    <property type="protein sequence ID" value="QPK11950.1"/>
    <property type="molecule type" value="Genomic_DNA"/>
</dbReference>
<reference evidence="3 5" key="2">
    <citation type="submission" date="2020-11" db="EMBL/GenBank/DDBJ databases">
        <title>Indigenous Rhizobia Nodulating Common beans in Western Kenya.</title>
        <authorList>
            <person name="Wekesa C.S."/>
            <person name="Oelmueller R."/>
            <person name="Furch A.C."/>
        </authorList>
    </citation>
    <scope>NUCLEOTIDE SEQUENCE [LARGE SCALE GENOMIC DNA]</scope>
    <source>
        <strain evidence="5">BS3</strain>
        <strain evidence="3">S3</strain>
        <plasmid evidence="3 5">pBS3c</plasmid>
    </source>
</reference>
<dbReference type="Gene3D" id="3.40.50.2000">
    <property type="entry name" value="Glycogen Phosphorylase B"/>
    <property type="match status" value="2"/>
</dbReference>
<keyword evidence="4" id="KW-1185">Reference proteome</keyword>
<dbReference type="AlphaFoldDB" id="A0A192TKI4"/>
<geneLocation type="plasmid" evidence="3 5">
    <name>pBS3c</name>
</geneLocation>
<evidence type="ECO:0000259" key="1">
    <source>
        <dbReference type="Pfam" id="PF00534"/>
    </source>
</evidence>
<dbReference type="Pfam" id="PF00534">
    <property type="entry name" value="Glycos_transf_1"/>
    <property type="match status" value="1"/>
</dbReference>
<gene>
    <name evidence="2" type="ORF">AMC81_PC00042</name>
    <name evidence="3" type="ORF">HER27_026915</name>
</gene>
<dbReference type="Proteomes" id="UP000078551">
    <property type="component" value="Plasmid pRphaN771c"/>
</dbReference>
<evidence type="ECO:0000313" key="4">
    <source>
        <dbReference type="Proteomes" id="UP000078551"/>
    </source>
</evidence>
<dbReference type="EMBL" id="CP013571">
    <property type="protein sequence ID" value="ANL87518.1"/>
    <property type="molecule type" value="Genomic_DNA"/>
</dbReference>
<dbReference type="InterPro" id="IPR001296">
    <property type="entry name" value="Glyco_trans_1"/>
</dbReference>
<feature type="domain" description="Glycosyl transferase family 1" evidence="1">
    <location>
        <begin position="224"/>
        <end position="388"/>
    </location>
</feature>
<evidence type="ECO:0000313" key="2">
    <source>
        <dbReference type="EMBL" id="ANL87518.1"/>
    </source>
</evidence>
<evidence type="ECO:0000313" key="5">
    <source>
        <dbReference type="Proteomes" id="UP000540266"/>
    </source>
</evidence>
<keyword evidence="3" id="KW-0614">Plasmid</keyword>
<reference evidence="2 4" key="1">
    <citation type="submission" date="2015-11" db="EMBL/GenBank/DDBJ databases">
        <title>The limits of bacterial species coexistence and the symbiotic plasmid transference in sympatric Rhizobium populations.</title>
        <authorList>
            <person name="Perez-Carrascal O.M."/>
            <person name="VanInsberghe D."/>
            <person name="Juarez S."/>
            <person name="Polz M.F."/>
            <person name="Vinuesa P."/>
            <person name="Gonzalez V."/>
        </authorList>
    </citation>
    <scope>NUCLEOTIDE SEQUENCE [LARGE SCALE GENOMIC DNA]</scope>
    <source>
        <strain evidence="2 4">N771</strain>
        <plasmid evidence="2 4">pRphaN771c</plasmid>
    </source>
</reference>
<dbReference type="Proteomes" id="UP000540266">
    <property type="component" value="Plasmid pBS3c"/>
</dbReference>
<dbReference type="GeneID" id="45960008"/>
<proteinExistence type="predicted"/>
<dbReference type="PANTHER" id="PTHR12526">
    <property type="entry name" value="GLYCOSYLTRANSFERASE"/>
    <property type="match status" value="1"/>
</dbReference>
<geneLocation type="plasmid" evidence="2 4">
    <name>pRphaN771c</name>
</geneLocation>
<sequence length="415" mass="46459">MPPRRKILVVLKGYPRLSETFIAQELLGLEKAGFDLTLISMRRPTDKKRHPVHDEIKARVVYLPEYLHEEPIRVLKGLVAGVSRPGFKALIKRFLADLPRDLSRNRFRRLGQALVLGREWPDGGEWLHAHFIHTPASVTEYASMLTGTPWSCSAHAKDIWTSPDWELTEKLKSARWTVTCTRTGYEHMRMLTSRKDAVHLSYHGLDLARFGHFAGERPQRTGDNPDDPALILSVGRAVEKKGYDVLLRALALLPPDLHWRMDHIGGGEALAKLKALASELGLSGRIVWKGAMAQEDVLDHYRRADLFALACRIAANGDRDGLPNVLVEASSQRLVCVSTAVSGVPELLRDGENGLVVPPEDPALLAEALTAAIRDPVLRKRLGDAAERRVREEFDYHSSIRQLSGLFEAEWQKAS</sequence>
<dbReference type="RefSeq" id="WP_064826143.1">
    <property type="nucleotide sequence ID" value="NZ_CP013525.1"/>
</dbReference>
<protein>
    <submittedName>
        <fullName evidence="2 3">Glycosyltransferase</fullName>
    </submittedName>
</protein>
<organism evidence="3 5">
    <name type="scientific">Rhizobium phaseoli</name>
    <dbReference type="NCBI Taxonomy" id="396"/>
    <lineage>
        <taxon>Bacteria</taxon>
        <taxon>Pseudomonadati</taxon>
        <taxon>Pseudomonadota</taxon>
        <taxon>Alphaproteobacteria</taxon>
        <taxon>Hyphomicrobiales</taxon>
        <taxon>Rhizobiaceae</taxon>
        <taxon>Rhizobium/Agrobacterium group</taxon>
        <taxon>Rhizobium</taxon>
    </lineage>
</organism>
<dbReference type="SUPFAM" id="SSF53756">
    <property type="entry name" value="UDP-Glycosyltransferase/glycogen phosphorylase"/>
    <property type="match status" value="1"/>
</dbReference>
<dbReference type="GO" id="GO:0016757">
    <property type="term" value="F:glycosyltransferase activity"/>
    <property type="evidence" value="ECO:0007669"/>
    <property type="project" value="InterPro"/>
</dbReference>
<dbReference type="PANTHER" id="PTHR12526:SF636">
    <property type="entry name" value="BLL3647 PROTEIN"/>
    <property type="match status" value="1"/>
</dbReference>
<name>A0A192TKI4_9HYPH</name>